<organism evidence="3">
    <name type="scientific">Zeugodacus cucurbitae</name>
    <name type="common">Melon fruit fly</name>
    <name type="synonym">Bactrocera cucurbitae</name>
    <dbReference type="NCBI Taxonomy" id="28588"/>
    <lineage>
        <taxon>Eukaryota</taxon>
        <taxon>Metazoa</taxon>
        <taxon>Ecdysozoa</taxon>
        <taxon>Arthropoda</taxon>
        <taxon>Hexapoda</taxon>
        <taxon>Insecta</taxon>
        <taxon>Pterygota</taxon>
        <taxon>Neoptera</taxon>
        <taxon>Endopterygota</taxon>
        <taxon>Diptera</taxon>
        <taxon>Brachycera</taxon>
        <taxon>Muscomorpha</taxon>
        <taxon>Tephritoidea</taxon>
        <taxon>Tephritidae</taxon>
        <taxon>Zeugodacus</taxon>
        <taxon>Zeugodacus</taxon>
    </lineage>
</organism>
<feature type="chain" id="PRO_5011029458" evidence="1">
    <location>
        <begin position="26"/>
        <end position="340"/>
    </location>
</feature>
<evidence type="ECO:0000313" key="3">
    <source>
        <dbReference type="EMBL" id="JAD13096.1"/>
    </source>
</evidence>
<name>A0A0A1XPZ0_ZEUCU</name>
<accession>A0A0A1XPZ0</accession>
<evidence type="ECO:0000256" key="1">
    <source>
        <dbReference type="SAM" id="SignalP"/>
    </source>
</evidence>
<reference evidence="3" key="1">
    <citation type="submission" date="2014-11" db="EMBL/GenBank/DDBJ databases">
        <authorList>
            <person name="Geib S."/>
        </authorList>
    </citation>
    <scope>NUCLEOTIDE SEQUENCE</scope>
</reference>
<sequence>MKSTLIWLLLAGVGAVLLLGDTVDAWNRQFFNRYSRSWLRNNADGPIGGGLGGGGGGGVVTGGSAGNAQQIDDFNALFGLGNDMSLHGMGSGSGGGGGAAGNGGMGGSRVAGGGGGGAAGVGFATYGAGYDVDTGGFGGQQQQQTEIYGIVEPLIEDTPCVDRACQVNDDCCPTGVCVNTYGEGKCIYVYGRKRDLCHRNTDCDLGMSCLKTSAGNLMCQPSASTAHLLNAVGGGGVGVGADVGGGVGNSAVGFNVGANMATAPKLTLNMKQFGEDCVSSSECNVSKGLCCQLQRTHHRIRPRKLCAYFRDPFMCIDIMPTEDEEVRDSRFLSAFSQRRM</sequence>
<feature type="signal peptide" evidence="1">
    <location>
        <begin position="1"/>
        <end position="25"/>
    </location>
</feature>
<reference evidence="3" key="2">
    <citation type="journal article" date="2015" name="Gigascience">
        <title>Reconstructing a comprehensive transcriptome assembly of a white-pupal translocated strain of the pest fruit fly Bactrocera cucurbitae.</title>
        <authorList>
            <person name="Sim S.B."/>
            <person name="Calla B."/>
            <person name="Hall B."/>
            <person name="DeRego T."/>
            <person name="Geib S.M."/>
        </authorList>
    </citation>
    <scope>NUCLEOTIDE SEQUENCE</scope>
</reference>
<gene>
    <name evidence="3" type="primary">PROH3_0</name>
    <name evidence="2" type="synonym">PROH3_1</name>
    <name evidence="3" type="ORF">g.9402</name>
    <name evidence="2" type="ORF">g.9403</name>
</gene>
<protein>
    <submittedName>
        <fullName evidence="3">Prohormone-3</fullName>
    </submittedName>
</protein>
<dbReference type="EMBL" id="GBXI01001196">
    <property type="protein sequence ID" value="JAD13096.1"/>
    <property type="molecule type" value="Transcribed_RNA"/>
</dbReference>
<dbReference type="AlphaFoldDB" id="A0A0A1XPZ0"/>
<dbReference type="EMBL" id="GBXI01013696">
    <property type="protein sequence ID" value="JAD00596.1"/>
    <property type="molecule type" value="Transcribed_RNA"/>
</dbReference>
<keyword evidence="1" id="KW-0732">Signal</keyword>
<proteinExistence type="predicted"/>
<evidence type="ECO:0000313" key="2">
    <source>
        <dbReference type="EMBL" id="JAD00596.1"/>
    </source>
</evidence>